<reference evidence="5" key="1">
    <citation type="submission" date="2020-08" db="EMBL/GenBank/DDBJ databases">
        <title>Genome public.</title>
        <authorList>
            <person name="Liu C."/>
            <person name="Sun Q."/>
        </authorList>
    </citation>
    <scope>NUCLEOTIDE SEQUENCE</scope>
    <source>
        <strain evidence="5">BX5</strain>
    </source>
</reference>
<feature type="domain" description="FAD-dependent protein C-terminal" evidence="4">
    <location>
        <begin position="283"/>
        <end position="477"/>
    </location>
</feature>
<organism evidence="5 6">
    <name type="scientific">Flintibacter faecis</name>
    <dbReference type="NCBI Taxonomy" id="2763047"/>
    <lineage>
        <taxon>Bacteria</taxon>
        <taxon>Bacillati</taxon>
        <taxon>Bacillota</taxon>
        <taxon>Clostridia</taxon>
        <taxon>Eubacteriales</taxon>
        <taxon>Flintibacter</taxon>
    </lineage>
</organism>
<keyword evidence="1" id="KW-0285">Flavoprotein</keyword>
<dbReference type="InterPro" id="IPR049516">
    <property type="entry name" value="FAD-depend_C"/>
</dbReference>
<dbReference type="PANTHER" id="PTHR42842:SF3">
    <property type="entry name" value="FAD_NAD(P)-BINDING OXIDOREDUCTASE FAMILY PROTEIN"/>
    <property type="match status" value="1"/>
</dbReference>
<dbReference type="RefSeq" id="WP_186879189.1">
    <property type="nucleotide sequence ID" value="NZ_JACOPN010000009.1"/>
</dbReference>
<keyword evidence="2" id="KW-0560">Oxidoreductase</keyword>
<comment type="caution">
    <text evidence="5">The sequence shown here is derived from an EMBL/GenBank/DDBJ whole genome shotgun (WGS) entry which is preliminary data.</text>
</comment>
<feature type="domain" description="FAD-dependent oxidoreductase 2 FAD-binding" evidence="3">
    <location>
        <begin position="98"/>
        <end position="131"/>
    </location>
</feature>
<dbReference type="Pfam" id="PF00890">
    <property type="entry name" value="FAD_binding_2"/>
    <property type="match status" value="1"/>
</dbReference>
<dbReference type="Gene3D" id="3.30.70.2700">
    <property type="match status" value="1"/>
</dbReference>
<evidence type="ECO:0000259" key="4">
    <source>
        <dbReference type="Pfam" id="PF21688"/>
    </source>
</evidence>
<dbReference type="InterPro" id="IPR036188">
    <property type="entry name" value="FAD/NAD-bd_sf"/>
</dbReference>
<dbReference type="PANTHER" id="PTHR42842">
    <property type="entry name" value="FAD/NAD(P)-BINDING OXIDOREDUCTASE"/>
    <property type="match status" value="1"/>
</dbReference>
<keyword evidence="6" id="KW-1185">Reference proteome</keyword>
<dbReference type="Proteomes" id="UP000602260">
    <property type="component" value="Unassembled WGS sequence"/>
</dbReference>
<dbReference type="PIRSF" id="PIRSF038984">
    <property type="entry name" value="FAD_binding_protein"/>
    <property type="match status" value="1"/>
</dbReference>
<dbReference type="SUPFAM" id="SSF51905">
    <property type="entry name" value="FAD/NAD(P)-binding domain"/>
    <property type="match status" value="1"/>
</dbReference>
<evidence type="ECO:0000256" key="2">
    <source>
        <dbReference type="ARBA" id="ARBA00023002"/>
    </source>
</evidence>
<name>A0A8J6J5F9_9FIRM</name>
<accession>A0A8J6J5F9</accession>
<proteinExistence type="predicted"/>
<dbReference type="InterPro" id="IPR003953">
    <property type="entry name" value="FAD-dep_OxRdtase_2_FAD-bd"/>
</dbReference>
<evidence type="ECO:0000259" key="3">
    <source>
        <dbReference type="Pfam" id="PF00890"/>
    </source>
</evidence>
<evidence type="ECO:0000313" key="5">
    <source>
        <dbReference type="EMBL" id="MBC5718074.1"/>
    </source>
</evidence>
<dbReference type="Gene3D" id="3.50.50.60">
    <property type="entry name" value="FAD/NAD(P)-binding domain"/>
    <property type="match status" value="2"/>
</dbReference>
<dbReference type="Pfam" id="PF21688">
    <property type="entry name" value="FAD-depend_C"/>
    <property type="match status" value="1"/>
</dbReference>
<evidence type="ECO:0000256" key="1">
    <source>
        <dbReference type="ARBA" id="ARBA00022630"/>
    </source>
</evidence>
<protein>
    <submittedName>
        <fullName evidence="5">FAD-binding protein</fullName>
    </submittedName>
</protein>
<dbReference type="AlphaFoldDB" id="A0A8J6J5F9"/>
<sequence>MIQISNLPLPIDGGLDQLRKKAARALGLRPGALGELSLLRQSIDARNKGDVHYVYTVGLDLPDEEAVVRSAPGKTVTLIQPKHYVFPAVKRRAPLPPVVVGMGPAGLFAALFLARNGLPCVVLERGQDVDRRTADVERFWSTGELDPTSNVQFGEGGAGTFSDGKLTTGTHDPRIGAVLDTLIQAGAPADVRWSHKPHIGTDVLRQTVKRIRQELISLGCDVRFGHRLTGLEQSGGALSALTVEGPQGPYTLPCDALILAPGHSARDTFQMLAQAGVPMEKKPFAIGVRIEHDQSAVSLAQYGPAADRLPPSDYKLACHLPSGRSAFTFCVCPGGQVVAAASTPGELVTNGMSLRARDGANINGGFLVGVTPEDFPGDDVLAGVRFQQQWERAAFLQGGETFSAPAQRLEDFLRSRPSEGPGAVLPTYRPGVRWGRLDPCLPGYVTNTLRQALPLMDRKLHGFAAPDAVLTGVETRSSSPVRILRDERLQSALSGLYPCGEGAGYAGGIVSAAVDGIRVAEAVAQGL</sequence>
<dbReference type="InterPro" id="IPR028348">
    <property type="entry name" value="FAD-binding_protein"/>
</dbReference>
<evidence type="ECO:0000313" key="6">
    <source>
        <dbReference type="Proteomes" id="UP000602260"/>
    </source>
</evidence>
<gene>
    <name evidence="5" type="ORF">H8S55_12245</name>
</gene>
<dbReference type="GO" id="GO:0016491">
    <property type="term" value="F:oxidoreductase activity"/>
    <property type="evidence" value="ECO:0007669"/>
    <property type="project" value="UniProtKB-KW"/>
</dbReference>
<dbReference type="EMBL" id="JACOPN010000009">
    <property type="protein sequence ID" value="MBC5718074.1"/>
    <property type="molecule type" value="Genomic_DNA"/>
</dbReference>